<dbReference type="InterPro" id="IPR051465">
    <property type="entry name" value="Cell_Envelope_Struct_Comp"/>
</dbReference>
<keyword evidence="1" id="KW-0732">Signal</keyword>
<dbReference type="GO" id="GO:0030246">
    <property type="term" value="F:carbohydrate binding"/>
    <property type="evidence" value="ECO:0007669"/>
    <property type="project" value="InterPro"/>
</dbReference>
<dbReference type="AlphaFoldDB" id="A0A4P6EFM3"/>
<dbReference type="Proteomes" id="UP000293995">
    <property type="component" value="Chromosome"/>
</dbReference>
<evidence type="ECO:0000259" key="2">
    <source>
        <dbReference type="PROSITE" id="PS51272"/>
    </source>
</evidence>
<dbReference type="PANTHER" id="PTHR43308">
    <property type="entry name" value="OUTER MEMBRANE PROTEIN ALPHA-RELATED"/>
    <property type="match status" value="1"/>
</dbReference>
<accession>A0A4P6EFM3</accession>
<feature type="domain" description="SLH" evidence="2">
    <location>
        <begin position="629"/>
        <end position="690"/>
    </location>
</feature>
<evidence type="ECO:0000313" key="3">
    <source>
        <dbReference type="EMBL" id="QAY60626.1"/>
    </source>
</evidence>
<dbReference type="InterPro" id="IPR013784">
    <property type="entry name" value="Carb-bd-like_fold"/>
</dbReference>
<name>A0A4P6EFM3_9MICO</name>
<feature type="domain" description="SLH" evidence="2">
    <location>
        <begin position="756"/>
        <end position="807"/>
    </location>
</feature>
<dbReference type="SUPFAM" id="SSF117074">
    <property type="entry name" value="Hypothetical protein PA1324"/>
    <property type="match status" value="1"/>
</dbReference>
<dbReference type="InterPro" id="IPR001119">
    <property type="entry name" value="SLH_dom"/>
</dbReference>
<feature type="domain" description="SLH" evidence="2">
    <location>
        <begin position="691"/>
        <end position="754"/>
    </location>
</feature>
<dbReference type="KEGG" id="mprt:ET475_11935"/>
<organism evidence="3 4">
    <name type="scientific">Microbacterium protaetiae</name>
    <dbReference type="NCBI Taxonomy" id="2509458"/>
    <lineage>
        <taxon>Bacteria</taxon>
        <taxon>Bacillati</taxon>
        <taxon>Actinomycetota</taxon>
        <taxon>Actinomycetes</taxon>
        <taxon>Micrococcales</taxon>
        <taxon>Microbacteriaceae</taxon>
        <taxon>Microbacterium</taxon>
    </lineage>
</organism>
<feature type="signal peptide" evidence="1">
    <location>
        <begin position="1"/>
        <end position="24"/>
    </location>
</feature>
<dbReference type="PANTHER" id="PTHR43308:SF5">
    <property type="entry name" value="S-LAYER PROTEIN _ PEPTIDOGLYCAN ENDO-BETA-N-ACETYLGLUCOSAMINIDASE"/>
    <property type="match status" value="1"/>
</dbReference>
<sequence length="807" mass="85386">MRALVGLIAALALVLGSGTTAALAATTSGVISGSVQYPDSVVPSAGIMTVRLYATDDAWSPVKSSSISLRTFKLGGLSEGDYKLLFDSTGQGLVDRWWGGATSFEDADVIHLSAGEAQSVTMSLTKGGSITGQVTLPAGVSPVGGSVFVSLASAASSSTLQSVQVGASGTYILDGLEAGDYRVRSWSNLPVFDQWWKGADTWAHASDVAVTLGSESTSVDFALVRHASMSGKVLFPPGVDLSTGSVTATLWDATDGGTWVTSTAVNPDGSYTFERLRSGKYWLDVYAQDLPLLTARYHGSGVNSDAQTIDLGSGEDKLLQSIQMRGYSGLSGSVLFPLGFSSDQKLTADGEYSSYRVDIYDADTGSYENSSQISATAGAFAFPKLNPGRYKLALRNPLRQDEWFGANGGGQESAHVYVLGDEENVAGIEFVAADMTSLLPGARIEGDVRLGSTIKVVTDSAPSGSRLDYQWFTNGDTPIRGATKPELALTDNLVGQYLSVRITGSIPHFAPVYQPIEVGQVVATFGPHSVSVAGHPVVTGTLSAAVAGAWPTGTDVEYQWLADGSQVPYVSSSDGTTVAPTGQTLKLTDHLVGKRISVTVTGSKPGYGTQSVTSAAVGPVVQAPFVPPAKSPFNDVPTTSRFYREVTWLASSSITMGYPDGTFRPRNAVTREAMAAFLYRFAGYPAYTPPKKSPFSDVPTTAPFYTEVTWLAQTGVTTGYSDGTFRPHNPITREAMAAFLYRSAGKPSFTAAKKSPFEDVATSATFYKEVTWLASTKVTTGYSDGTFRPRNQVTREATAAFLYRTRH</sequence>
<dbReference type="OrthoDB" id="3771655at2"/>
<evidence type="ECO:0000256" key="1">
    <source>
        <dbReference type="SAM" id="SignalP"/>
    </source>
</evidence>
<dbReference type="Gene3D" id="2.60.40.2700">
    <property type="match status" value="2"/>
</dbReference>
<dbReference type="PROSITE" id="PS51272">
    <property type="entry name" value="SLH"/>
    <property type="match status" value="3"/>
</dbReference>
<proteinExistence type="predicted"/>
<evidence type="ECO:0000313" key="4">
    <source>
        <dbReference type="Proteomes" id="UP000293995"/>
    </source>
</evidence>
<dbReference type="EMBL" id="CP035494">
    <property type="protein sequence ID" value="QAY60626.1"/>
    <property type="molecule type" value="Genomic_DNA"/>
</dbReference>
<protein>
    <recommendedName>
        <fullName evidence="2">SLH domain-containing protein</fullName>
    </recommendedName>
</protein>
<dbReference type="Pfam" id="PF00395">
    <property type="entry name" value="SLH"/>
    <property type="match status" value="3"/>
</dbReference>
<gene>
    <name evidence="3" type="ORF">ET475_11935</name>
</gene>
<reference evidence="3 4" key="1">
    <citation type="submission" date="2019-01" db="EMBL/GenBank/DDBJ databases">
        <title>Genome sequencing of strain DFW100M-13.</title>
        <authorList>
            <person name="Heo J."/>
            <person name="Kim S.-J."/>
            <person name="Kim J.-S."/>
            <person name="Hong S.-B."/>
            <person name="Kwon S.-W."/>
        </authorList>
    </citation>
    <scope>NUCLEOTIDE SEQUENCE [LARGE SCALE GENOMIC DNA]</scope>
    <source>
        <strain evidence="3 4">DFW100M-13</strain>
    </source>
</reference>
<keyword evidence="4" id="KW-1185">Reference proteome</keyword>
<feature type="chain" id="PRO_5020999504" description="SLH domain-containing protein" evidence="1">
    <location>
        <begin position="25"/>
        <end position="807"/>
    </location>
</feature>
<dbReference type="SUPFAM" id="SSF49452">
    <property type="entry name" value="Starch-binding domain-like"/>
    <property type="match status" value="1"/>
</dbReference>